<sequence length="84" mass="8910">MRTSLLALIPAAQGIRIIHSNDDGWAGLYTRSLYDTLVAASHDAVLSAPAENKSCTGSSDSEPAVRVTACQYDSCHLLTAMSNQ</sequence>
<gene>
    <name evidence="2" type="ORF">QBC38DRAFT_456874</name>
</gene>
<dbReference type="Proteomes" id="UP001301958">
    <property type="component" value="Unassembled WGS sequence"/>
</dbReference>
<keyword evidence="3" id="KW-1185">Reference proteome</keyword>
<organism evidence="2 3">
    <name type="scientific">Podospora fimiseda</name>
    <dbReference type="NCBI Taxonomy" id="252190"/>
    <lineage>
        <taxon>Eukaryota</taxon>
        <taxon>Fungi</taxon>
        <taxon>Dikarya</taxon>
        <taxon>Ascomycota</taxon>
        <taxon>Pezizomycotina</taxon>
        <taxon>Sordariomycetes</taxon>
        <taxon>Sordariomycetidae</taxon>
        <taxon>Sordariales</taxon>
        <taxon>Podosporaceae</taxon>
        <taxon>Podospora</taxon>
    </lineage>
</organism>
<evidence type="ECO:0000313" key="3">
    <source>
        <dbReference type="Proteomes" id="UP001301958"/>
    </source>
</evidence>
<dbReference type="Pfam" id="PF01975">
    <property type="entry name" value="SurE"/>
    <property type="match status" value="1"/>
</dbReference>
<evidence type="ECO:0000313" key="2">
    <source>
        <dbReference type="EMBL" id="KAK4225869.1"/>
    </source>
</evidence>
<dbReference type="GO" id="GO:0016787">
    <property type="term" value="F:hydrolase activity"/>
    <property type="evidence" value="ECO:0007669"/>
    <property type="project" value="InterPro"/>
</dbReference>
<proteinExistence type="predicted"/>
<reference evidence="2" key="1">
    <citation type="journal article" date="2023" name="Mol. Phylogenet. Evol.">
        <title>Genome-scale phylogeny and comparative genomics of the fungal order Sordariales.</title>
        <authorList>
            <person name="Hensen N."/>
            <person name="Bonometti L."/>
            <person name="Westerberg I."/>
            <person name="Brannstrom I.O."/>
            <person name="Guillou S."/>
            <person name="Cros-Aarteil S."/>
            <person name="Calhoun S."/>
            <person name="Haridas S."/>
            <person name="Kuo A."/>
            <person name="Mondo S."/>
            <person name="Pangilinan J."/>
            <person name="Riley R."/>
            <person name="LaButti K."/>
            <person name="Andreopoulos B."/>
            <person name="Lipzen A."/>
            <person name="Chen C."/>
            <person name="Yan M."/>
            <person name="Daum C."/>
            <person name="Ng V."/>
            <person name="Clum A."/>
            <person name="Steindorff A."/>
            <person name="Ohm R.A."/>
            <person name="Martin F."/>
            <person name="Silar P."/>
            <person name="Natvig D.O."/>
            <person name="Lalanne C."/>
            <person name="Gautier V."/>
            <person name="Ament-Velasquez S.L."/>
            <person name="Kruys A."/>
            <person name="Hutchinson M.I."/>
            <person name="Powell A.J."/>
            <person name="Barry K."/>
            <person name="Miller A.N."/>
            <person name="Grigoriev I.V."/>
            <person name="Debuchy R."/>
            <person name="Gladieux P."/>
            <person name="Hiltunen Thoren M."/>
            <person name="Johannesson H."/>
        </authorList>
    </citation>
    <scope>NUCLEOTIDE SEQUENCE</scope>
    <source>
        <strain evidence="2">CBS 990.96</strain>
    </source>
</reference>
<dbReference type="InterPro" id="IPR002828">
    <property type="entry name" value="SurE-like_Pase/nucleotidase"/>
</dbReference>
<protein>
    <recommendedName>
        <fullName evidence="1">Survival protein SurE-like phosphatase/nucleotidase domain-containing protein</fullName>
    </recommendedName>
</protein>
<accession>A0AAN7BM54</accession>
<feature type="domain" description="Survival protein SurE-like phosphatase/nucleotidase" evidence="1">
    <location>
        <begin position="17"/>
        <end position="60"/>
    </location>
</feature>
<evidence type="ECO:0000259" key="1">
    <source>
        <dbReference type="Pfam" id="PF01975"/>
    </source>
</evidence>
<dbReference type="AlphaFoldDB" id="A0AAN7BM54"/>
<reference evidence="2" key="2">
    <citation type="submission" date="2023-05" db="EMBL/GenBank/DDBJ databases">
        <authorList>
            <consortium name="Lawrence Berkeley National Laboratory"/>
            <person name="Steindorff A."/>
            <person name="Hensen N."/>
            <person name="Bonometti L."/>
            <person name="Westerberg I."/>
            <person name="Brannstrom I.O."/>
            <person name="Guillou S."/>
            <person name="Cros-Aarteil S."/>
            <person name="Calhoun S."/>
            <person name="Haridas S."/>
            <person name="Kuo A."/>
            <person name="Mondo S."/>
            <person name="Pangilinan J."/>
            <person name="Riley R."/>
            <person name="Labutti K."/>
            <person name="Andreopoulos B."/>
            <person name="Lipzen A."/>
            <person name="Chen C."/>
            <person name="Yanf M."/>
            <person name="Daum C."/>
            <person name="Ng V."/>
            <person name="Clum A."/>
            <person name="Ohm R."/>
            <person name="Martin F."/>
            <person name="Silar P."/>
            <person name="Natvig D."/>
            <person name="Lalanne C."/>
            <person name="Gautier V."/>
            <person name="Ament-Velasquez S.L."/>
            <person name="Kruys A."/>
            <person name="Hutchinson M.I."/>
            <person name="Powell A.J."/>
            <person name="Barry K."/>
            <person name="Miller A.N."/>
            <person name="Grigoriev I.V."/>
            <person name="Debuchy R."/>
            <person name="Gladieux P."/>
            <person name="Thoren M.H."/>
            <person name="Johannesson H."/>
        </authorList>
    </citation>
    <scope>NUCLEOTIDE SEQUENCE</scope>
    <source>
        <strain evidence="2">CBS 990.96</strain>
    </source>
</reference>
<dbReference type="EMBL" id="MU865358">
    <property type="protein sequence ID" value="KAK4225869.1"/>
    <property type="molecule type" value="Genomic_DNA"/>
</dbReference>
<dbReference type="InterPro" id="IPR036523">
    <property type="entry name" value="SurE-like_sf"/>
</dbReference>
<dbReference type="SUPFAM" id="SSF64167">
    <property type="entry name" value="SurE-like"/>
    <property type="match status" value="1"/>
</dbReference>
<comment type="caution">
    <text evidence="2">The sequence shown here is derived from an EMBL/GenBank/DDBJ whole genome shotgun (WGS) entry which is preliminary data.</text>
</comment>
<name>A0AAN7BM54_9PEZI</name>
<dbReference type="Gene3D" id="3.40.1210.10">
    <property type="entry name" value="Survival protein SurE-like phosphatase/nucleotidase"/>
    <property type="match status" value="1"/>
</dbReference>